<comment type="subcellular location">
    <subcellularLocation>
        <location evidence="1">Endoplasmic reticulum membrane</location>
        <topology evidence="1">Single-pass membrane protein</topology>
    </subcellularLocation>
</comment>
<evidence type="ECO:0000256" key="6">
    <source>
        <dbReference type="ARBA" id="ARBA00022824"/>
    </source>
</evidence>
<dbReference type="OrthoDB" id="41266at2759"/>
<evidence type="ECO:0000313" key="13">
    <source>
        <dbReference type="RefSeq" id="XP_023934791.1"/>
    </source>
</evidence>
<gene>
    <name evidence="13" type="primary">LOC112043552</name>
</gene>
<evidence type="ECO:0000256" key="8">
    <source>
        <dbReference type="ARBA" id="ARBA00023134"/>
    </source>
</evidence>
<dbReference type="GO" id="GO:0006886">
    <property type="term" value="P:intracellular protein transport"/>
    <property type="evidence" value="ECO:0007669"/>
    <property type="project" value="TreeGrafter"/>
</dbReference>
<reference evidence="13" key="1">
    <citation type="submission" date="2025-08" db="UniProtKB">
        <authorList>
            <consortium name="RefSeq"/>
        </authorList>
    </citation>
    <scope>IDENTIFICATION</scope>
</reference>
<dbReference type="KEGG" id="bany:112043552"/>
<evidence type="ECO:0000256" key="1">
    <source>
        <dbReference type="ARBA" id="ARBA00004389"/>
    </source>
</evidence>
<dbReference type="CDD" id="cd04105">
    <property type="entry name" value="SR_beta"/>
    <property type="match status" value="1"/>
</dbReference>
<proteinExistence type="inferred from homology"/>
<comment type="similarity">
    <text evidence="2">Belongs to the SRP receptor beta subunit family.</text>
</comment>
<dbReference type="PANTHER" id="PTHR45909">
    <property type="entry name" value="ADP-RIBOSYLATION FACTOR-RELATED PROTEIN 1"/>
    <property type="match status" value="1"/>
</dbReference>
<dbReference type="Pfam" id="PF09439">
    <property type="entry name" value="SRPRB"/>
    <property type="match status" value="1"/>
</dbReference>
<keyword evidence="5" id="KW-0547">Nucleotide-binding</keyword>
<feature type="transmembrane region" description="Helical" evidence="11">
    <location>
        <begin position="22"/>
        <end position="42"/>
    </location>
</feature>
<dbReference type="GO" id="GO:0003924">
    <property type="term" value="F:GTPase activity"/>
    <property type="evidence" value="ECO:0007669"/>
    <property type="project" value="TreeGrafter"/>
</dbReference>
<accession>A0A6J1MWC3</accession>
<keyword evidence="10 13" id="KW-0675">Receptor</keyword>
<dbReference type="PROSITE" id="PS51417">
    <property type="entry name" value="ARF"/>
    <property type="match status" value="1"/>
</dbReference>
<evidence type="ECO:0000256" key="3">
    <source>
        <dbReference type="ARBA" id="ARBA00020256"/>
    </source>
</evidence>
<keyword evidence="7 11" id="KW-1133">Transmembrane helix</keyword>
<dbReference type="GO" id="GO:0043001">
    <property type="term" value="P:Golgi to plasma membrane protein transport"/>
    <property type="evidence" value="ECO:0007669"/>
    <property type="project" value="TreeGrafter"/>
</dbReference>
<dbReference type="GeneID" id="112043552"/>
<dbReference type="InterPro" id="IPR024156">
    <property type="entry name" value="Small_GTPase_ARF"/>
</dbReference>
<evidence type="ECO:0000256" key="11">
    <source>
        <dbReference type="SAM" id="Phobius"/>
    </source>
</evidence>
<dbReference type="SUPFAM" id="SSF52540">
    <property type="entry name" value="P-loop containing nucleoside triphosphate hydrolases"/>
    <property type="match status" value="1"/>
</dbReference>
<dbReference type="RefSeq" id="XP_023934791.1">
    <property type="nucleotide sequence ID" value="XM_024079023.2"/>
</dbReference>
<evidence type="ECO:0000256" key="5">
    <source>
        <dbReference type="ARBA" id="ARBA00022741"/>
    </source>
</evidence>
<dbReference type="GO" id="GO:0005525">
    <property type="term" value="F:GTP binding"/>
    <property type="evidence" value="ECO:0007669"/>
    <property type="project" value="UniProtKB-KW"/>
</dbReference>
<name>A0A6J1MWC3_BICAN</name>
<protein>
    <recommendedName>
        <fullName evidence="3">Signal recognition particle receptor subunit beta</fullName>
    </recommendedName>
</protein>
<dbReference type="PANTHER" id="PTHR45909:SF1">
    <property type="entry name" value="ADP-RIBOSYLATION FACTOR-RELATED PROTEIN 1"/>
    <property type="match status" value="1"/>
</dbReference>
<keyword evidence="9 11" id="KW-0472">Membrane</keyword>
<organism evidence="12 13">
    <name type="scientific">Bicyclus anynana</name>
    <name type="common">Squinting bush brown butterfly</name>
    <dbReference type="NCBI Taxonomy" id="110368"/>
    <lineage>
        <taxon>Eukaryota</taxon>
        <taxon>Metazoa</taxon>
        <taxon>Ecdysozoa</taxon>
        <taxon>Arthropoda</taxon>
        <taxon>Hexapoda</taxon>
        <taxon>Insecta</taxon>
        <taxon>Pterygota</taxon>
        <taxon>Neoptera</taxon>
        <taxon>Endopterygota</taxon>
        <taxon>Lepidoptera</taxon>
        <taxon>Glossata</taxon>
        <taxon>Ditrysia</taxon>
        <taxon>Papilionoidea</taxon>
        <taxon>Nymphalidae</taxon>
        <taxon>Satyrinae</taxon>
        <taxon>Satyrini</taxon>
        <taxon>Mycalesina</taxon>
        <taxon>Bicyclus</taxon>
    </lineage>
</organism>
<sequence length="253" mass="28914">METEPEVIKETINTQPMLQDPLYITLLSVVILLVTLLIWWLLSTRRHLRRSVLLTGLSDAGKTSLFVRLCYSEFRETFTSMKENIEDYITSNNKTLRIVDLPGQERLRNKFFDQYKHSAKALVYVVDSVTIQKEIRDVAEYLYTILVDPVILSNCPPLLILCNKQDLPMAKGGQLIKSLLEKEINLVRVTKSSQLESVDPSQSNKVTYLGKLGKDFEFSHLGCKVEVLESSIDSGDDDRPTEMKGLQDWISKL</sequence>
<dbReference type="InterPro" id="IPR019009">
    <property type="entry name" value="SRP_receptor_beta_su"/>
</dbReference>
<dbReference type="CTD" id="47283"/>
<dbReference type="GO" id="GO:0005789">
    <property type="term" value="C:endoplasmic reticulum membrane"/>
    <property type="evidence" value="ECO:0007669"/>
    <property type="project" value="UniProtKB-SubCell"/>
</dbReference>
<evidence type="ECO:0000256" key="9">
    <source>
        <dbReference type="ARBA" id="ARBA00023136"/>
    </source>
</evidence>
<dbReference type="AlphaFoldDB" id="A0A6J1MWC3"/>
<evidence type="ECO:0000256" key="4">
    <source>
        <dbReference type="ARBA" id="ARBA00022692"/>
    </source>
</evidence>
<keyword evidence="8" id="KW-0342">GTP-binding</keyword>
<dbReference type="Gene3D" id="3.40.50.300">
    <property type="entry name" value="P-loop containing nucleotide triphosphate hydrolases"/>
    <property type="match status" value="1"/>
</dbReference>
<dbReference type="GO" id="GO:0005794">
    <property type="term" value="C:Golgi apparatus"/>
    <property type="evidence" value="ECO:0007669"/>
    <property type="project" value="TreeGrafter"/>
</dbReference>
<evidence type="ECO:0000256" key="10">
    <source>
        <dbReference type="ARBA" id="ARBA00023170"/>
    </source>
</evidence>
<dbReference type="GO" id="GO:0034067">
    <property type="term" value="P:protein localization to Golgi apparatus"/>
    <property type="evidence" value="ECO:0007669"/>
    <property type="project" value="TreeGrafter"/>
</dbReference>
<dbReference type="InterPro" id="IPR027417">
    <property type="entry name" value="P-loop_NTPase"/>
</dbReference>
<dbReference type="Proteomes" id="UP001652582">
    <property type="component" value="Chromosome 14"/>
</dbReference>
<evidence type="ECO:0000256" key="2">
    <source>
        <dbReference type="ARBA" id="ARBA00005619"/>
    </source>
</evidence>
<evidence type="ECO:0000313" key="12">
    <source>
        <dbReference type="Proteomes" id="UP001652582"/>
    </source>
</evidence>
<keyword evidence="4 11" id="KW-0812">Transmembrane</keyword>
<keyword evidence="6" id="KW-0256">Endoplasmic reticulum</keyword>
<evidence type="ECO:0000256" key="7">
    <source>
        <dbReference type="ARBA" id="ARBA00022989"/>
    </source>
</evidence>
<keyword evidence="12" id="KW-1185">Reference proteome</keyword>